<reference evidence="2 3" key="1">
    <citation type="submission" date="2018-08" db="EMBL/GenBank/DDBJ databases">
        <title>Erythrobacter zhengii sp.nov., a bacterium isolated from deep-sea sediment.</title>
        <authorList>
            <person name="Fang C."/>
            <person name="Wu Y.-H."/>
            <person name="Sun C."/>
            <person name="Wang H."/>
            <person name="Cheng H."/>
            <person name="Meng F.-X."/>
            <person name="Wang C.-S."/>
            <person name="Xu X.-W."/>
        </authorList>
    </citation>
    <scope>NUCLEOTIDE SEQUENCE [LARGE SCALE GENOMIC DNA]</scope>
    <source>
        <strain evidence="2 3">V18</strain>
    </source>
</reference>
<protein>
    <submittedName>
        <fullName evidence="2">Uncharacterized protein</fullName>
    </submittedName>
</protein>
<dbReference type="OrthoDB" id="648493at2"/>
<accession>A0A418NQM1</accession>
<evidence type="ECO:0000313" key="2">
    <source>
        <dbReference type="EMBL" id="RIV85050.1"/>
    </source>
</evidence>
<keyword evidence="1" id="KW-1133">Transmembrane helix</keyword>
<feature type="transmembrane region" description="Helical" evidence="1">
    <location>
        <begin position="150"/>
        <end position="167"/>
    </location>
</feature>
<keyword evidence="1" id="KW-0812">Transmembrane</keyword>
<keyword evidence="3" id="KW-1185">Reference proteome</keyword>
<dbReference type="AlphaFoldDB" id="A0A418NQM1"/>
<feature type="transmembrane region" description="Helical" evidence="1">
    <location>
        <begin position="173"/>
        <end position="193"/>
    </location>
</feature>
<gene>
    <name evidence="2" type="ORF">D2V07_12175</name>
</gene>
<comment type="caution">
    <text evidence="2">The sequence shown here is derived from an EMBL/GenBank/DDBJ whole genome shotgun (WGS) entry which is preliminary data.</text>
</comment>
<proteinExistence type="predicted"/>
<dbReference type="RefSeq" id="WP_119587279.1">
    <property type="nucleotide sequence ID" value="NZ_CAWODQ010000025.1"/>
</dbReference>
<organism evidence="2 3">
    <name type="scientific">Aurantiacibacter zhengii</name>
    <dbReference type="NCBI Taxonomy" id="2307003"/>
    <lineage>
        <taxon>Bacteria</taxon>
        <taxon>Pseudomonadati</taxon>
        <taxon>Pseudomonadota</taxon>
        <taxon>Alphaproteobacteria</taxon>
        <taxon>Sphingomonadales</taxon>
        <taxon>Erythrobacteraceae</taxon>
        <taxon>Aurantiacibacter</taxon>
    </lineage>
</organism>
<feature type="transmembrane region" description="Helical" evidence="1">
    <location>
        <begin position="17"/>
        <end position="38"/>
    </location>
</feature>
<name>A0A418NQM1_9SPHN</name>
<feature type="transmembrane region" description="Helical" evidence="1">
    <location>
        <begin position="44"/>
        <end position="65"/>
    </location>
</feature>
<dbReference type="Proteomes" id="UP000286576">
    <property type="component" value="Unassembled WGS sequence"/>
</dbReference>
<feature type="transmembrane region" description="Helical" evidence="1">
    <location>
        <begin position="205"/>
        <end position="224"/>
    </location>
</feature>
<dbReference type="EMBL" id="QXFL01000005">
    <property type="protein sequence ID" value="RIV85050.1"/>
    <property type="molecule type" value="Genomic_DNA"/>
</dbReference>
<evidence type="ECO:0000256" key="1">
    <source>
        <dbReference type="SAM" id="Phobius"/>
    </source>
</evidence>
<feature type="transmembrane region" description="Helical" evidence="1">
    <location>
        <begin position="85"/>
        <end position="107"/>
    </location>
</feature>
<sequence>MATQAPPLQARYGTTRFYTVMAWIMSLVIVAGFSLNLAMGRSTFAVPAAYHIHAVIFMSWIGLYLAQHMTMARGAIGLHRSLGRLAYLLVPAMVVAGSVVMVVVARRTGGPFFFDVNEFLISNVATLWCFAGLALWSLSRRRYTGWHRRLMLVAMAILTGPGLGRLLPLPLMIPNAWTITVALTFIWPVIGMIADKRRDGHVHPAYIWGTAIYAGTFLASMLLANSPLGYAITEWVIAGTPGAERPMEAFLPPGFAM</sequence>
<keyword evidence="1" id="KW-0472">Membrane</keyword>
<evidence type="ECO:0000313" key="3">
    <source>
        <dbReference type="Proteomes" id="UP000286576"/>
    </source>
</evidence>
<feature type="transmembrane region" description="Helical" evidence="1">
    <location>
        <begin position="119"/>
        <end position="138"/>
    </location>
</feature>